<comment type="similarity">
    <text evidence="4">Belongs to the ELP5 family.</text>
</comment>
<comment type="pathway">
    <text evidence="3">tRNA modification; 5-methoxycarbonylmethyl-2-thiouridine-tRNA biosynthesis.</text>
</comment>
<evidence type="ECO:0000256" key="7">
    <source>
        <dbReference type="ARBA" id="ARBA00022694"/>
    </source>
</evidence>
<organism evidence="10 11">
    <name type="scientific">Sanghuangporus baumii</name>
    <name type="common">Phellinus baumii</name>
    <dbReference type="NCBI Taxonomy" id="108892"/>
    <lineage>
        <taxon>Eukaryota</taxon>
        <taxon>Fungi</taxon>
        <taxon>Dikarya</taxon>
        <taxon>Basidiomycota</taxon>
        <taxon>Agaricomycotina</taxon>
        <taxon>Agaricomycetes</taxon>
        <taxon>Hymenochaetales</taxon>
        <taxon>Hymenochaetaceae</taxon>
        <taxon>Sanghuangporus</taxon>
    </lineage>
</organism>
<evidence type="ECO:0000256" key="4">
    <source>
        <dbReference type="ARBA" id="ARBA00009567"/>
    </source>
</evidence>
<evidence type="ECO:0000313" key="10">
    <source>
        <dbReference type="EMBL" id="OCB91898.1"/>
    </source>
</evidence>
<dbReference type="AlphaFoldDB" id="A0A9Q5I502"/>
<gene>
    <name evidence="10" type="ORF">A7U60_g833</name>
</gene>
<name>A0A9Q5I502_SANBA</name>
<keyword evidence="7" id="KW-0819">tRNA processing</keyword>
<dbReference type="GO" id="GO:0002098">
    <property type="term" value="P:tRNA wobble uridine modification"/>
    <property type="evidence" value="ECO:0007669"/>
    <property type="project" value="InterPro"/>
</dbReference>
<evidence type="ECO:0000256" key="5">
    <source>
        <dbReference type="ARBA" id="ARBA00020264"/>
    </source>
</evidence>
<comment type="caution">
    <text evidence="10">The sequence shown here is derived from an EMBL/GenBank/DDBJ whole genome shotgun (WGS) entry which is preliminary data.</text>
</comment>
<evidence type="ECO:0000256" key="9">
    <source>
        <dbReference type="SAM" id="MobiDB-lite"/>
    </source>
</evidence>
<keyword evidence="11" id="KW-1185">Reference proteome</keyword>
<dbReference type="EMBL" id="LNZH02000052">
    <property type="protein sequence ID" value="OCB91898.1"/>
    <property type="molecule type" value="Genomic_DNA"/>
</dbReference>
<evidence type="ECO:0000256" key="1">
    <source>
        <dbReference type="ARBA" id="ARBA00004123"/>
    </source>
</evidence>
<comment type="subcellular location">
    <subcellularLocation>
        <location evidence="2">Cytoplasm</location>
    </subcellularLocation>
    <subcellularLocation>
        <location evidence="1">Nucleus</location>
    </subcellularLocation>
</comment>
<dbReference type="GO" id="GO:0000049">
    <property type="term" value="F:tRNA binding"/>
    <property type="evidence" value="ECO:0007669"/>
    <property type="project" value="TreeGrafter"/>
</dbReference>
<dbReference type="PANTHER" id="PTHR15641:SF1">
    <property type="entry name" value="ELONGATOR COMPLEX PROTEIN 5"/>
    <property type="match status" value="1"/>
</dbReference>
<evidence type="ECO:0000256" key="3">
    <source>
        <dbReference type="ARBA" id="ARBA00005043"/>
    </source>
</evidence>
<protein>
    <recommendedName>
        <fullName evidence="5">Elongator complex protein 5</fullName>
    </recommendedName>
</protein>
<feature type="compositionally biased region" description="Polar residues" evidence="9">
    <location>
        <begin position="479"/>
        <end position="488"/>
    </location>
</feature>
<sequence>MAENDALIRPYVHGDEDNRLVRFTVAKAAMEPLAAANRKDPHFGSWGYLRPLPGFAVMSLPIMRQRPEFEKQSIETLKRPDIANITEYYSRSPSSGFWIYDFGNQFVGLIAVDASTDSLSDDTVSSSQEAARETARSITSGKDKIHKPNTPPTAVIRHFYVAELYRTAVAQNDLITFAVKRIFESSSVVERIRMTPSPLMDYIEHSLKSAGFEVIEQGPKVELKVIDWTNDVPGYGDSPVDWKLRIDEIQSAIKGSSRDATVVIDSVDTIEEDLESPSEASSRLVCHITALSPVLPFLKQPRFAPSFIHLIAHPPALLTHLSRAYLTSPPSSSSSSSDSPDALKFWRVFVPLSDRPLEIEALVFGSDEHAEGGGSPDELVVEILVRGRGADVPIISSVPVSGSGKRKGIERVLEGWSVSKGGPVPLEELDSLKNVWKKKILSQPEAPDPTKDLTFNLSLTDSQQASRSQVPLPYEHNGRSTSSQNQSAHIFYDPDSADDLDDEDPDEDLDL</sequence>
<dbReference type="InterPro" id="IPR019519">
    <property type="entry name" value="Elp5"/>
</dbReference>
<feature type="compositionally biased region" description="Polar residues" evidence="9">
    <location>
        <begin position="453"/>
        <end position="469"/>
    </location>
</feature>
<evidence type="ECO:0000313" key="11">
    <source>
        <dbReference type="Proteomes" id="UP000757232"/>
    </source>
</evidence>
<evidence type="ECO:0000256" key="8">
    <source>
        <dbReference type="ARBA" id="ARBA00023242"/>
    </source>
</evidence>
<feature type="region of interest" description="Disordered" evidence="9">
    <location>
        <begin position="121"/>
        <end position="150"/>
    </location>
</feature>
<dbReference type="OrthoDB" id="166907at2759"/>
<proteinExistence type="inferred from homology"/>
<feature type="region of interest" description="Disordered" evidence="9">
    <location>
        <begin position="443"/>
        <end position="511"/>
    </location>
</feature>
<evidence type="ECO:0000256" key="6">
    <source>
        <dbReference type="ARBA" id="ARBA00022490"/>
    </source>
</evidence>
<evidence type="ECO:0000256" key="2">
    <source>
        <dbReference type="ARBA" id="ARBA00004496"/>
    </source>
</evidence>
<keyword evidence="8" id="KW-0539">Nucleus</keyword>
<feature type="compositionally biased region" description="Acidic residues" evidence="9">
    <location>
        <begin position="495"/>
        <end position="511"/>
    </location>
</feature>
<reference evidence="10" key="1">
    <citation type="submission" date="2016-06" db="EMBL/GenBank/DDBJ databases">
        <title>Draft Genome sequence of the fungus Inonotus baumii.</title>
        <authorList>
            <person name="Zhu H."/>
            <person name="Lin W."/>
        </authorList>
    </citation>
    <scope>NUCLEOTIDE SEQUENCE</scope>
    <source>
        <strain evidence="10">821</strain>
    </source>
</reference>
<dbReference type="Proteomes" id="UP000757232">
    <property type="component" value="Unassembled WGS sequence"/>
</dbReference>
<dbReference type="PANTHER" id="PTHR15641">
    <property type="entry name" value="ELONGATOR COMPLEX PROTEIN 5"/>
    <property type="match status" value="1"/>
</dbReference>
<dbReference type="GO" id="GO:0033588">
    <property type="term" value="C:elongator holoenzyme complex"/>
    <property type="evidence" value="ECO:0007669"/>
    <property type="project" value="InterPro"/>
</dbReference>
<keyword evidence="6" id="KW-0963">Cytoplasm</keyword>
<dbReference type="GO" id="GO:0005634">
    <property type="term" value="C:nucleus"/>
    <property type="evidence" value="ECO:0007669"/>
    <property type="project" value="UniProtKB-SubCell"/>
</dbReference>
<dbReference type="GO" id="GO:0005829">
    <property type="term" value="C:cytosol"/>
    <property type="evidence" value="ECO:0007669"/>
    <property type="project" value="TreeGrafter"/>
</dbReference>
<accession>A0A9Q5I502</accession>